<keyword evidence="5" id="KW-0598">Phosphotransferase system</keyword>
<sequence length="102" mass="11161">MNVLFICSGGMSSAIAVDALKKEAEKNGQELHVKAIGSSEVEDEIKNDWNVCMVAPQIRHQFKKIEKIAQAESIPCGQIPPNAYNPMGGKQMLETMNSTVNQ</sequence>
<dbReference type="SUPFAM" id="SSF52794">
    <property type="entry name" value="PTS system IIB component-like"/>
    <property type="match status" value="1"/>
</dbReference>
<dbReference type="EMBL" id="BJUN01000020">
    <property type="protein sequence ID" value="GEK59860.1"/>
    <property type="molecule type" value="Genomic_DNA"/>
</dbReference>
<dbReference type="OrthoDB" id="9808134at2"/>
<organism evidence="10 11">
    <name type="scientific">Marinococcus halophilus</name>
    <dbReference type="NCBI Taxonomy" id="1371"/>
    <lineage>
        <taxon>Bacteria</taxon>
        <taxon>Bacillati</taxon>
        <taxon>Bacillota</taxon>
        <taxon>Bacilli</taxon>
        <taxon>Bacillales</taxon>
        <taxon>Bacillaceae</taxon>
        <taxon>Marinococcus</taxon>
    </lineage>
</organism>
<reference evidence="10 11" key="1">
    <citation type="submission" date="2019-07" db="EMBL/GenBank/DDBJ databases">
        <title>Whole genome shotgun sequence of Marinococcus halophilus NBRC 102359.</title>
        <authorList>
            <person name="Hosoyama A."/>
            <person name="Uohara A."/>
            <person name="Ohji S."/>
            <person name="Ichikawa N."/>
        </authorList>
    </citation>
    <scope>NUCLEOTIDE SEQUENCE [LARGE SCALE GENOMIC DNA]</scope>
    <source>
        <strain evidence="10 11">NBRC 102359</strain>
    </source>
</reference>
<dbReference type="CDD" id="cd05564">
    <property type="entry name" value="PTS_IIB_chitobiose_lichenan"/>
    <property type="match status" value="1"/>
</dbReference>
<evidence type="ECO:0000313" key="11">
    <source>
        <dbReference type="Proteomes" id="UP000321051"/>
    </source>
</evidence>
<evidence type="ECO:0000256" key="5">
    <source>
        <dbReference type="ARBA" id="ARBA00022683"/>
    </source>
</evidence>
<keyword evidence="4" id="KW-0808">Transferase</keyword>
<keyword evidence="6" id="KW-0418">Kinase</keyword>
<keyword evidence="1" id="KW-0813">Transport</keyword>
<dbReference type="PANTHER" id="PTHR34581:SF2">
    <property type="entry name" value="PTS SYSTEM N,N'-DIACETYLCHITOBIOSE-SPECIFIC EIIB COMPONENT"/>
    <property type="match status" value="1"/>
</dbReference>
<dbReference type="GO" id="GO:0009401">
    <property type="term" value="P:phosphoenolpyruvate-dependent sugar phosphotransferase system"/>
    <property type="evidence" value="ECO:0007669"/>
    <property type="project" value="UniProtKB-KW"/>
</dbReference>
<dbReference type="GO" id="GO:0008982">
    <property type="term" value="F:protein-N(PI)-phosphohistidine-sugar phosphotransferase activity"/>
    <property type="evidence" value="ECO:0007669"/>
    <property type="project" value="InterPro"/>
</dbReference>
<evidence type="ECO:0000259" key="9">
    <source>
        <dbReference type="PROSITE" id="PS51100"/>
    </source>
</evidence>
<proteinExistence type="predicted"/>
<dbReference type="RefSeq" id="WP_094908889.1">
    <property type="nucleotide sequence ID" value="NZ_BJUN01000020.1"/>
</dbReference>
<evidence type="ECO:0000256" key="3">
    <source>
        <dbReference type="ARBA" id="ARBA00022597"/>
    </source>
</evidence>
<keyword evidence="3 10" id="KW-0762">Sugar transport</keyword>
<dbReference type="InterPro" id="IPR036095">
    <property type="entry name" value="PTS_EIIB-like_sf"/>
</dbReference>
<name>A0A510Y913_MARHA</name>
<evidence type="ECO:0000256" key="1">
    <source>
        <dbReference type="ARBA" id="ARBA00022448"/>
    </source>
</evidence>
<dbReference type="Gene3D" id="3.40.50.2300">
    <property type="match status" value="1"/>
</dbReference>
<keyword evidence="11" id="KW-1185">Reference proteome</keyword>
<dbReference type="InterPro" id="IPR051819">
    <property type="entry name" value="PTS_sugar-specific_EIIB"/>
</dbReference>
<keyword evidence="2" id="KW-0597">Phosphoprotein</keyword>
<feature type="modified residue" description="Phosphocysteine; by EIIA" evidence="7">
    <location>
        <position position="7"/>
    </location>
</feature>
<evidence type="ECO:0000256" key="7">
    <source>
        <dbReference type="PROSITE-ProRule" id="PRU00423"/>
    </source>
</evidence>
<dbReference type="GO" id="GO:0016301">
    <property type="term" value="F:kinase activity"/>
    <property type="evidence" value="ECO:0007669"/>
    <property type="project" value="UniProtKB-KW"/>
</dbReference>
<comment type="caution">
    <text evidence="10">The sequence shown here is derived from an EMBL/GenBank/DDBJ whole genome shotgun (WGS) entry which is preliminary data.</text>
</comment>
<dbReference type="InterPro" id="IPR003501">
    <property type="entry name" value="PTS_EIIB_2/3"/>
</dbReference>
<evidence type="ECO:0000256" key="6">
    <source>
        <dbReference type="ARBA" id="ARBA00022777"/>
    </source>
</evidence>
<dbReference type="InterPro" id="IPR013012">
    <property type="entry name" value="PTS_EIIB_3"/>
</dbReference>
<dbReference type="PANTHER" id="PTHR34581">
    <property type="entry name" value="PTS SYSTEM N,N'-DIACETYLCHITOBIOSE-SPECIFIC EIIB COMPONENT"/>
    <property type="match status" value="1"/>
</dbReference>
<evidence type="ECO:0000256" key="8">
    <source>
        <dbReference type="SAM" id="MobiDB-lite"/>
    </source>
</evidence>
<accession>A0A510Y913</accession>
<evidence type="ECO:0000256" key="4">
    <source>
        <dbReference type="ARBA" id="ARBA00022679"/>
    </source>
</evidence>
<feature type="region of interest" description="Disordered" evidence="8">
    <location>
        <begin position="79"/>
        <end position="102"/>
    </location>
</feature>
<feature type="domain" description="PTS EIIB type-3" evidence="9">
    <location>
        <begin position="1"/>
        <end position="102"/>
    </location>
</feature>
<dbReference type="Pfam" id="PF02302">
    <property type="entry name" value="PTS_IIB"/>
    <property type="match status" value="1"/>
</dbReference>
<dbReference type="PROSITE" id="PS51100">
    <property type="entry name" value="PTS_EIIB_TYPE_3"/>
    <property type="match status" value="1"/>
</dbReference>
<evidence type="ECO:0000313" key="10">
    <source>
        <dbReference type="EMBL" id="GEK59860.1"/>
    </source>
</evidence>
<dbReference type="Proteomes" id="UP000321051">
    <property type="component" value="Unassembled WGS sequence"/>
</dbReference>
<gene>
    <name evidence="10" type="ORF">MHA01_27650</name>
</gene>
<dbReference type="AlphaFoldDB" id="A0A510Y913"/>
<protein>
    <submittedName>
        <fullName evidence="10">PTS sugar transporter subunit IIB</fullName>
    </submittedName>
</protein>
<evidence type="ECO:0000256" key="2">
    <source>
        <dbReference type="ARBA" id="ARBA00022553"/>
    </source>
</evidence>